<protein>
    <submittedName>
        <fullName evidence="21">Cupredoxin</fullName>
    </submittedName>
</protein>
<keyword evidence="9" id="KW-0732">Signal</keyword>
<evidence type="ECO:0000259" key="18">
    <source>
        <dbReference type="Pfam" id="PF00394"/>
    </source>
</evidence>
<dbReference type="FunFam" id="2.60.40.420:FF:000024">
    <property type="entry name" value="FET5p Multicopper oxidase"/>
    <property type="match status" value="1"/>
</dbReference>
<dbReference type="PANTHER" id="PTHR11709:SF361">
    <property type="entry name" value="IRON TRANSPORT MULTICOPPER OXIDASE FET3"/>
    <property type="match status" value="1"/>
</dbReference>
<dbReference type="OMA" id="ILHVGTH"/>
<dbReference type="GO" id="GO:0005507">
    <property type="term" value="F:copper ion binding"/>
    <property type="evidence" value="ECO:0007669"/>
    <property type="project" value="InterPro"/>
</dbReference>
<dbReference type="InterPro" id="IPR033138">
    <property type="entry name" value="Cu_oxidase_CS"/>
</dbReference>
<dbReference type="FunFam" id="2.60.40.420:FF:000025">
    <property type="entry name" value="FET5p Multicopper oxidase"/>
    <property type="match status" value="1"/>
</dbReference>
<evidence type="ECO:0000259" key="19">
    <source>
        <dbReference type="Pfam" id="PF07731"/>
    </source>
</evidence>
<keyword evidence="8" id="KW-0479">Metal-binding</keyword>
<dbReference type="Pfam" id="PF07731">
    <property type="entry name" value="Cu-oxidase_2"/>
    <property type="match status" value="1"/>
</dbReference>
<proteinExistence type="inferred from homology"/>
<dbReference type="Pfam" id="PF07732">
    <property type="entry name" value="Cu-oxidase_3"/>
    <property type="match status" value="1"/>
</dbReference>
<evidence type="ECO:0000256" key="6">
    <source>
        <dbReference type="ARBA" id="ARBA00022496"/>
    </source>
</evidence>
<dbReference type="OrthoDB" id="2121828at2759"/>
<evidence type="ECO:0000256" key="2">
    <source>
        <dbReference type="ARBA" id="ARBA00004162"/>
    </source>
</evidence>
<gene>
    <name evidence="21" type="ORF">B0I71DRAFT_88955</name>
</gene>
<dbReference type="CDD" id="cd13899">
    <property type="entry name" value="CuRO_3_Fet3p"/>
    <property type="match status" value="1"/>
</dbReference>
<evidence type="ECO:0000313" key="21">
    <source>
        <dbReference type="EMBL" id="RDW23194.1"/>
    </source>
</evidence>
<evidence type="ECO:0000313" key="22">
    <source>
        <dbReference type="Proteomes" id="UP000256601"/>
    </source>
</evidence>
<evidence type="ECO:0000256" key="15">
    <source>
        <dbReference type="ARBA" id="ARBA00023065"/>
    </source>
</evidence>
<dbReference type="VEuPathDB" id="FungiDB:YALI1_D08684g"/>
<dbReference type="InterPro" id="IPR045087">
    <property type="entry name" value="Cu-oxidase_fam"/>
</dbReference>
<evidence type="ECO:0000256" key="12">
    <source>
        <dbReference type="ARBA" id="ARBA00023002"/>
    </source>
</evidence>
<keyword evidence="7" id="KW-0812">Transmembrane</keyword>
<evidence type="ECO:0000256" key="11">
    <source>
        <dbReference type="ARBA" id="ARBA00022989"/>
    </source>
</evidence>
<dbReference type="VEuPathDB" id="FungiDB:YALI0_D06754g"/>
<dbReference type="PROSITE" id="PS00080">
    <property type="entry name" value="MULTICOPPER_OXIDASE2"/>
    <property type="match status" value="1"/>
</dbReference>
<evidence type="ECO:0000256" key="4">
    <source>
        <dbReference type="ARBA" id="ARBA00022448"/>
    </source>
</evidence>
<keyword evidence="4" id="KW-0813">Transport</keyword>
<keyword evidence="13" id="KW-0408">Iron</keyword>
<keyword evidence="10" id="KW-0677">Repeat</keyword>
<dbReference type="GO" id="GO:0004322">
    <property type="term" value="F:ferroxidase activity"/>
    <property type="evidence" value="ECO:0007669"/>
    <property type="project" value="TreeGrafter"/>
</dbReference>
<dbReference type="GO" id="GO:0033573">
    <property type="term" value="C:high-affinity iron permease complex"/>
    <property type="evidence" value="ECO:0007669"/>
    <property type="project" value="TreeGrafter"/>
</dbReference>
<dbReference type="InterPro" id="IPR002355">
    <property type="entry name" value="Cu_oxidase_Cu_BS"/>
</dbReference>
<comment type="cofactor">
    <cofactor evidence="1">
        <name>Cu cation</name>
        <dbReference type="ChEBI" id="CHEBI:23378"/>
    </cofactor>
</comment>
<dbReference type="InterPro" id="IPR011706">
    <property type="entry name" value="Cu-oxidase_C"/>
</dbReference>
<dbReference type="InterPro" id="IPR001117">
    <property type="entry name" value="Cu-oxidase_2nd"/>
</dbReference>
<evidence type="ECO:0000259" key="20">
    <source>
        <dbReference type="Pfam" id="PF07732"/>
    </source>
</evidence>
<keyword evidence="14" id="KW-0186">Copper</keyword>
<keyword evidence="17" id="KW-0325">Glycoprotein</keyword>
<evidence type="ECO:0000256" key="17">
    <source>
        <dbReference type="ARBA" id="ARBA00023180"/>
    </source>
</evidence>
<feature type="domain" description="Plastocyanin-like" evidence="19">
    <location>
        <begin position="401"/>
        <end position="540"/>
    </location>
</feature>
<evidence type="ECO:0000256" key="8">
    <source>
        <dbReference type="ARBA" id="ARBA00022723"/>
    </source>
</evidence>
<dbReference type="Gene3D" id="2.60.40.420">
    <property type="entry name" value="Cupredoxins - blue copper proteins"/>
    <property type="match status" value="3"/>
</dbReference>
<evidence type="ECO:0000256" key="9">
    <source>
        <dbReference type="ARBA" id="ARBA00022729"/>
    </source>
</evidence>
<dbReference type="InterPro" id="IPR011707">
    <property type="entry name" value="Cu-oxidase-like_N"/>
</dbReference>
<dbReference type="SUPFAM" id="SSF49503">
    <property type="entry name" value="Cupredoxins"/>
    <property type="match status" value="3"/>
</dbReference>
<evidence type="ECO:0000256" key="13">
    <source>
        <dbReference type="ARBA" id="ARBA00023004"/>
    </source>
</evidence>
<keyword evidence="6" id="KW-0410">Iron transport</keyword>
<feature type="domain" description="Plastocyanin-like" evidence="18">
    <location>
        <begin position="185"/>
        <end position="330"/>
    </location>
</feature>
<evidence type="ECO:0000256" key="5">
    <source>
        <dbReference type="ARBA" id="ARBA00022475"/>
    </source>
</evidence>
<dbReference type="FunFam" id="2.60.40.420:FF:000022">
    <property type="entry name" value="FET5p Multicopper oxidase"/>
    <property type="match status" value="1"/>
</dbReference>
<sequence>MTLTNKLLHLVLCLLLAATICGASPVDLAARDFSDHQNELPSPSASDKYFNWTVDWTIQNPDGVFPRRVISINGEWPLPVINVTKGDRVVIDLYNDLGTQNVSLHFHGLYQKGQNANDGPVWITQCPQTYHNQHTFMRYNFTVDQSGAYWYHSHVDGQYPDGLRQSFLIHDPEDPYKHDFDEHLSFTLSDWYHEEVPDLMVDFLSKYNPDGDEPIPSNLLFNDTQNVSIPVEPNRTYKLTIINVGAFVSQYIQFEDHQVQVIEVDGVATEKSEPTNLLYITTAQRYTVLLRTKDSATRNFAISTAMDSTMLDSLPDGLNLVQTNYLEYNKNAPKQPVKEWYVNGANYNDDAFKKKRFDDMALVPLDRQPLLPDADHTIVLNMTMDNLNDGINYAFFNNITYTHPKVPVLYTVLSSPNGLETNREIYGSNSNVFLLKHNEVVDVVINNQDDGEHPFHLHGRNFQVPYRSPEYDDDNMTAFDPALKKDFSPIPMRRDTVYVRPNGNFVLRYRANNPGVWFFHCHIEWHMSQGLALVMVEAPTEIKQKQTVPENHLQICQAGNVPTAGNAAANSRNWLDLSNQNLQAPGLPH</sequence>
<keyword evidence="12" id="KW-0560">Oxidoreductase</keyword>
<keyword evidence="15" id="KW-0406">Ion transport</keyword>
<evidence type="ECO:0000256" key="14">
    <source>
        <dbReference type="ARBA" id="ARBA00023008"/>
    </source>
</evidence>
<reference evidence="21 22" key="1">
    <citation type="submission" date="2018-07" db="EMBL/GenBank/DDBJ databases">
        <title>Draft Genome Assemblies for Five Robust Yarrowia lipolytica Strains Exhibiting High Lipid Production and Pentose Sugar Utilization and Sugar Alcohol Secretion from Undetoxified Lignocellulosic Biomass Hydrolysates.</title>
        <authorList>
            <consortium name="DOE Joint Genome Institute"/>
            <person name="Walker C."/>
            <person name="Ryu S."/>
            <person name="Na H."/>
            <person name="Zane M."/>
            <person name="LaButti K."/>
            <person name="Lipzen A."/>
            <person name="Haridas S."/>
            <person name="Barry K."/>
            <person name="Grigoriev I.V."/>
            <person name="Quarterman J."/>
            <person name="Slininger P."/>
            <person name="Dien B."/>
            <person name="Trinh C.T."/>
        </authorList>
    </citation>
    <scope>NUCLEOTIDE SEQUENCE [LARGE SCALE GENOMIC DNA]</scope>
    <source>
        <strain evidence="21 22">YB392</strain>
    </source>
</reference>
<name>A0A371BYT1_YARLL</name>
<dbReference type="CDD" id="cd13851">
    <property type="entry name" value="CuRO_1_Fet3p"/>
    <property type="match status" value="1"/>
</dbReference>
<dbReference type="Proteomes" id="UP000256601">
    <property type="component" value="Unassembled WGS sequence"/>
</dbReference>
<dbReference type="PANTHER" id="PTHR11709">
    <property type="entry name" value="MULTI-COPPER OXIDASE"/>
    <property type="match status" value="1"/>
</dbReference>
<keyword evidence="5" id="KW-1003">Cell membrane</keyword>
<dbReference type="EMBL" id="KZ859103">
    <property type="protein sequence ID" value="RDW23194.1"/>
    <property type="molecule type" value="Genomic_DNA"/>
</dbReference>
<evidence type="ECO:0000256" key="10">
    <source>
        <dbReference type="ARBA" id="ARBA00022737"/>
    </source>
</evidence>
<evidence type="ECO:0000256" key="3">
    <source>
        <dbReference type="ARBA" id="ARBA00010609"/>
    </source>
</evidence>
<dbReference type="GO" id="GO:0010106">
    <property type="term" value="P:cellular response to iron ion starvation"/>
    <property type="evidence" value="ECO:0007669"/>
    <property type="project" value="TreeGrafter"/>
</dbReference>
<dbReference type="PROSITE" id="PS00079">
    <property type="entry name" value="MULTICOPPER_OXIDASE1"/>
    <property type="match status" value="2"/>
</dbReference>
<feature type="domain" description="Plastocyanin-like" evidence="20">
    <location>
        <begin position="54"/>
        <end position="173"/>
    </location>
</feature>
<comment type="subcellular location">
    <subcellularLocation>
        <location evidence="2">Cell membrane</location>
        <topology evidence="2">Single-pass membrane protein</topology>
    </subcellularLocation>
</comment>
<organism evidence="21 22">
    <name type="scientific">Yarrowia lipolytica</name>
    <name type="common">Candida lipolytica</name>
    <dbReference type="NCBI Taxonomy" id="4952"/>
    <lineage>
        <taxon>Eukaryota</taxon>
        <taxon>Fungi</taxon>
        <taxon>Dikarya</taxon>
        <taxon>Ascomycota</taxon>
        <taxon>Saccharomycotina</taxon>
        <taxon>Dipodascomycetes</taxon>
        <taxon>Dipodascales</taxon>
        <taxon>Dipodascales incertae sedis</taxon>
        <taxon>Yarrowia</taxon>
    </lineage>
</organism>
<evidence type="ECO:0000256" key="7">
    <source>
        <dbReference type="ARBA" id="ARBA00022692"/>
    </source>
</evidence>
<dbReference type="InterPro" id="IPR044130">
    <property type="entry name" value="CuRO_2_Fet3-like"/>
</dbReference>
<keyword evidence="11" id="KW-1133">Transmembrane helix</keyword>
<evidence type="ECO:0000256" key="16">
    <source>
        <dbReference type="ARBA" id="ARBA00023136"/>
    </source>
</evidence>
<evidence type="ECO:0000256" key="1">
    <source>
        <dbReference type="ARBA" id="ARBA00001935"/>
    </source>
</evidence>
<dbReference type="InterPro" id="IPR008972">
    <property type="entry name" value="Cupredoxin"/>
</dbReference>
<dbReference type="GO" id="GO:0033215">
    <property type="term" value="P:reductive iron assimilation"/>
    <property type="evidence" value="ECO:0007669"/>
    <property type="project" value="TreeGrafter"/>
</dbReference>
<dbReference type="CDD" id="cd13877">
    <property type="entry name" value="CuRO_2_Fet3p_like"/>
    <property type="match status" value="1"/>
</dbReference>
<keyword evidence="16" id="KW-0472">Membrane</keyword>
<accession>A0A371BYT1</accession>
<dbReference type="AlphaFoldDB" id="A0A371BYT1"/>
<dbReference type="Pfam" id="PF00394">
    <property type="entry name" value="Cu-oxidase"/>
    <property type="match status" value="1"/>
</dbReference>
<comment type="similarity">
    <text evidence="3">Belongs to the multicopper oxidase family.</text>
</comment>